<dbReference type="GO" id="GO:0009003">
    <property type="term" value="F:signal peptidase activity"/>
    <property type="evidence" value="ECO:0007669"/>
    <property type="project" value="UniProtKB-EC"/>
</dbReference>
<dbReference type="SUPFAM" id="SSF51306">
    <property type="entry name" value="LexA/Signal peptidase"/>
    <property type="match status" value="1"/>
</dbReference>
<evidence type="ECO:0000313" key="7">
    <source>
        <dbReference type="Proteomes" id="UP000585836"/>
    </source>
</evidence>
<dbReference type="PANTHER" id="PTHR43390">
    <property type="entry name" value="SIGNAL PEPTIDASE I"/>
    <property type="match status" value="1"/>
</dbReference>
<sequence length="229" mass="24307">MARRGRGLGIAALVLVLLGSALAIGDFVRLREAYGASTVAGGGSMTPTYEQGERVFWKRVDGDGVRRGDVVMFSAPESYGVHGLLMKRVIGVGGDRVACCARVGSQERVTVNGKPVEEPYVFGGDADGVHTPYDVTVPRGRLFLLGDHRANSQDSRFHLDEHDGTVSVDAVRGRVTDDRTAPALLLGFLLVGCVLVLIGVGLGLGIGAWAVRRRGAVRVPPAPWPVRPV</sequence>
<comment type="subcellular location">
    <subcellularLocation>
        <location evidence="1">Cell membrane</location>
        <topology evidence="1">Single-pass type II membrane protein</topology>
    </subcellularLocation>
    <subcellularLocation>
        <location evidence="4">Membrane</location>
        <topology evidence="4">Single-pass type II membrane protein</topology>
    </subcellularLocation>
</comment>
<organism evidence="6 7">
    <name type="scientific">Streptomyces echinatus</name>
    <dbReference type="NCBI Taxonomy" id="67293"/>
    <lineage>
        <taxon>Bacteria</taxon>
        <taxon>Bacillati</taxon>
        <taxon>Actinomycetota</taxon>
        <taxon>Actinomycetes</taxon>
        <taxon>Kitasatosporales</taxon>
        <taxon>Streptomycetaceae</taxon>
        <taxon>Streptomyces</taxon>
    </lineage>
</organism>
<protein>
    <recommendedName>
        <fullName evidence="4">Signal peptidase I</fullName>
        <ecNumber evidence="4">3.4.21.89</ecNumber>
    </recommendedName>
</protein>
<evidence type="ECO:0000256" key="3">
    <source>
        <dbReference type="PIRSR" id="PIRSR600223-1"/>
    </source>
</evidence>
<comment type="catalytic activity">
    <reaction evidence="4">
        <text>Cleavage of hydrophobic, N-terminal signal or leader sequences from secreted and periplasmic proteins.</text>
        <dbReference type="EC" id="3.4.21.89"/>
    </reaction>
</comment>
<dbReference type="GO" id="GO:0005886">
    <property type="term" value="C:plasma membrane"/>
    <property type="evidence" value="ECO:0007669"/>
    <property type="project" value="UniProtKB-SubCell"/>
</dbReference>
<feature type="domain" description="Peptidase S26" evidence="5">
    <location>
        <begin position="28"/>
        <end position="175"/>
    </location>
</feature>
<comment type="caution">
    <text evidence="6">The sequence shown here is derived from an EMBL/GenBank/DDBJ whole genome shotgun (WGS) entry which is preliminary data.</text>
</comment>
<dbReference type="Pfam" id="PF10502">
    <property type="entry name" value="Peptidase_S26"/>
    <property type="match status" value="1"/>
</dbReference>
<reference evidence="6 7" key="1">
    <citation type="submission" date="2020-08" db="EMBL/GenBank/DDBJ databases">
        <title>Genomic Encyclopedia of Type Strains, Phase III (KMG-III): the genomes of soil and plant-associated and newly described type strains.</title>
        <authorList>
            <person name="Whitman W."/>
        </authorList>
    </citation>
    <scope>NUCLEOTIDE SEQUENCE [LARGE SCALE GENOMIC DNA]</scope>
    <source>
        <strain evidence="6 7">CECT 3313</strain>
    </source>
</reference>
<keyword evidence="7" id="KW-1185">Reference proteome</keyword>
<feature type="transmembrane region" description="Helical" evidence="4">
    <location>
        <begin position="184"/>
        <end position="211"/>
    </location>
</feature>
<dbReference type="PRINTS" id="PR00727">
    <property type="entry name" value="LEADERPTASE"/>
</dbReference>
<dbReference type="CDD" id="cd06530">
    <property type="entry name" value="S26_SPase_I"/>
    <property type="match status" value="1"/>
</dbReference>
<keyword evidence="4 6" id="KW-0378">Hydrolase</keyword>
<evidence type="ECO:0000259" key="5">
    <source>
        <dbReference type="Pfam" id="PF10502"/>
    </source>
</evidence>
<dbReference type="InterPro" id="IPR036286">
    <property type="entry name" value="LexA/Signal_pep-like_sf"/>
</dbReference>
<evidence type="ECO:0000313" key="6">
    <source>
        <dbReference type="EMBL" id="MBB5928132.1"/>
    </source>
</evidence>
<dbReference type="InterPro" id="IPR000223">
    <property type="entry name" value="Pept_S26A_signal_pept_1"/>
</dbReference>
<dbReference type="InterPro" id="IPR019533">
    <property type="entry name" value="Peptidase_S26"/>
</dbReference>
<comment type="similarity">
    <text evidence="2 4">Belongs to the peptidase S26 family.</text>
</comment>
<dbReference type="GO" id="GO:0004252">
    <property type="term" value="F:serine-type endopeptidase activity"/>
    <property type="evidence" value="ECO:0007669"/>
    <property type="project" value="InterPro"/>
</dbReference>
<feature type="active site" evidence="3">
    <location>
        <position position="87"/>
    </location>
</feature>
<keyword evidence="4" id="KW-0472">Membrane</keyword>
<accession>A0A7W9PVY8</accession>
<dbReference type="Proteomes" id="UP000585836">
    <property type="component" value="Unassembled WGS sequence"/>
</dbReference>
<evidence type="ECO:0000256" key="4">
    <source>
        <dbReference type="RuleBase" id="RU362042"/>
    </source>
</evidence>
<name>A0A7W9PVY8_9ACTN</name>
<feature type="active site" evidence="3">
    <location>
        <position position="44"/>
    </location>
</feature>
<dbReference type="PANTHER" id="PTHR43390:SF1">
    <property type="entry name" value="CHLOROPLAST PROCESSING PEPTIDASE"/>
    <property type="match status" value="1"/>
</dbReference>
<dbReference type="EMBL" id="JACHJK010000005">
    <property type="protein sequence ID" value="MBB5928132.1"/>
    <property type="molecule type" value="Genomic_DNA"/>
</dbReference>
<dbReference type="GO" id="GO:0006465">
    <property type="term" value="P:signal peptide processing"/>
    <property type="evidence" value="ECO:0007669"/>
    <property type="project" value="InterPro"/>
</dbReference>
<proteinExistence type="inferred from homology"/>
<keyword evidence="4" id="KW-1133">Transmembrane helix</keyword>
<dbReference type="EC" id="3.4.21.89" evidence="4"/>
<gene>
    <name evidence="6" type="ORF">FHS34_003595</name>
</gene>
<evidence type="ECO:0000256" key="1">
    <source>
        <dbReference type="ARBA" id="ARBA00004401"/>
    </source>
</evidence>
<keyword evidence="4" id="KW-0812">Transmembrane</keyword>
<dbReference type="Gene3D" id="2.10.109.10">
    <property type="entry name" value="Umud Fragment, subunit A"/>
    <property type="match status" value="1"/>
</dbReference>
<keyword evidence="4" id="KW-0645">Protease</keyword>
<evidence type="ECO:0000256" key="2">
    <source>
        <dbReference type="ARBA" id="ARBA00009370"/>
    </source>
</evidence>
<dbReference type="RefSeq" id="WP_184966309.1">
    <property type="nucleotide sequence ID" value="NZ_BAAAWF010000100.1"/>
</dbReference>
<dbReference type="AlphaFoldDB" id="A0A7W9PVY8"/>
<dbReference type="NCBIfam" id="TIGR02227">
    <property type="entry name" value="sigpep_I_bact"/>
    <property type="match status" value="1"/>
</dbReference>